<dbReference type="PROSITE" id="PS50297">
    <property type="entry name" value="ANK_REP_REGION"/>
    <property type="match status" value="1"/>
</dbReference>
<dbReference type="Gene3D" id="1.25.40.20">
    <property type="entry name" value="Ankyrin repeat-containing domain"/>
    <property type="match status" value="1"/>
</dbReference>
<dbReference type="PRINTS" id="PR01415">
    <property type="entry name" value="ANKYRIN"/>
</dbReference>
<dbReference type="Pfam" id="PF00023">
    <property type="entry name" value="Ank"/>
    <property type="match status" value="1"/>
</dbReference>
<dbReference type="PANTHER" id="PTHR24168:SF21">
    <property type="entry name" value="KANK, ISOFORM D"/>
    <property type="match status" value="1"/>
</dbReference>
<keyword evidence="1" id="KW-0040">ANK repeat</keyword>
<dbReference type="PANTHER" id="PTHR24168">
    <property type="entry name" value="KN MOTIF AND ANKYRIN REPEAT DOMAIN-CONTAINING"/>
    <property type="match status" value="1"/>
</dbReference>
<reference evidence="4 5" key="1">
    <citation type="journal article" date="2022" name="Front. Cell. Infect. Microbiol.">
        <title>The Genomes of Two Strains of Taenia crassiceps the Animal Model for the Study of Human Cysticercosis.</title>
        <authorList>
            <person name="Bobes R.J."/>
            <person name="Estrada K."/>
            <person name="Rios-Valencia D.G."/>
            <person name="Calderon-Gallegos A."/>
            <person name="de la Torre P."/>
            <person name="Carrero J.C."/>
            <person name="Sanchez-Flores A."/>
            <person name="Laclette J.P."/>
        </authorList>
    </citation>
    <scope>NUCLEOTIDE SEQUENCE [LARGE SCALE GENOMIC DNA]</scope>
    <source>
        <strain evidence="4">WFUcys</strain>
    </source>
</reference>
<protein>
    <submittedName>
        <fullName evidence="4">KN motif and ankyrin repeat domain-containing protein 3</fullName>
    </submittedName>
</protein>
<evidence type="ECO:0000256" key="3">
    <source>
        <dbReference type="SAM" id="MobiDB-lite"/>
    </source>
</evidence>
<feature type="region of interest" description="Disordered" evidence="3">
    <location>
        <begin position="463"/>
        <end position="487"/>
    </location>
</feature>
<dbReference type="InterPro" id="IPR002110">
    <property type="entry name" value="Ankyrin_rpt"/>
</dbReference>
<dbReference type="InterPro" id="IPR047184">
    <property type="entry name" value="KANK1-4"/>
</dbReference>
<dbReference type="PROSITE" id="PS50088">
    <property type="entry name" value="ANK_REPEAT"/>
    <property type="match status" value="1"/>
</dbReference>
<keyword evidence="5" id="KW-1185">Reference proteome</keyword>
<dbReference type="SMART" id="SM00248">
    <property type="entry name" value="ANK"/>
    <property type="match status" value="5"/>
</dbReference>
<comment type="caution">
    <text evidence="4">The sequence shown here is derived from an EMBL/GenBank/DDBJ whole genome shotgun (WGS) entry which is preliminary data.</text>
</comment>
<evidence type="ECO:0000256" key="1">
    <source>
        <dbReference type="PROSITE-ProRule" id="PRU00023"/>
    </source>
</evidence>
<evidence type="ECO:0000256" key="2">
    <source>
        <dbReference type="SAM" id="Coils"/>
    </source>
</evidence>
<dbReference type="EMBL" id="JAKROA010000004">
    <property type="protein sequence ID" value="KAL5107841.1"/>
    <property type="molecule type" value="Genomic_DNA"/>
</dbReference>
<dbReference type="Pfam" id="PF12796">
    <property type="entry name" value="Ank_2"/>
    <property type="match status" value="1"/>
</dbReference>
<dbReference type="InterPro" id="IPR036770">
    <property type="entry name" value="Ankyrin_rpt-contain_sf"/>
</dbReference>
<evidence type="ECO:0000313" key="5">
    <source>
        <dbReference type="Proteomes" id="UP001651158"/>
    </source>
</evidence>
<dbReference type="SUPFAM" id="SSF48403">
    <property type="entry name" value="Ankyrin repeat"/>
    <property type="match status" value="1"/>
</dbReference>
<feature type="coiled-coil region" evidence="2">
    <location>
        <begin position="95"/>
        <end position="122"/>
    </location>
</feature>
<dbReference type="Proteomes" id="UP001651158">
    <property type="component" value="Unassembled WGS sequence"/>
</dbReference>
<keyword evidence="2" id="KW-0175">Coiled coil</keyword>
<feature type="repeat" description="ANK" evidence="1">
    <location>
        <begin position="775"/>
        <end position="807"/>
    </location>
</feature>
<name>A0ABR4QE15_9CEST</name>
<organism evidence="4 5">
    <name type="scientific">Taenia crassiceps</name>
    <dbReference type="NCBI Taxonomy" id="6207"/>
    <lineage>
        <taxon>Eukaryota</taxon>
        <taxon>Metazoa</taxon>
        <taxon>Spiralia</taxon>
        <taxon>Lophotrochozoa</taxon>
        <taxon>Platyhelminthes</taxon>
        <taxon>Cestoda</taxon>
        <taxon>Eucestoda</taxon>
        <taxon>Cyclophyllidea</taxon>
        <taxon>Taeniidae</taxon>
        <taxon>Taenia</taxon>
    </lineage>
</organism>
<accession>A0ABR4QE15</accession>
<evidence type="ECO:0000313" key="4">
    <source>
        <dbReference type="EMBL" id="KAL5107841.1"/>
    </source>
</evidence>
<proteinExistence type="predicted"/>
<feature type="region of interest" description="Disordered" evidence="3">
    <location>
        <begin position="533"/>
        <end position="583"/>
    </location>
</feature>
<gene>
    <name evidence="4" type="ORF">TcWFU_006167</name>
</gene>
<feature type="compositionally biased region" description="Low complexity" evidence="3">
    <location>
        <begin position="436"/>
        <end position="449"/>
    </location>
</feature>
<sequence length="932" mass="103882">MRASAFSSLTSRPQRLSLHVDTPDEFITETHRQNGLYEGNVAYVKPITRQVVSPTEGPVKFQSGQDEFLIFGTSRRLRSEFYDEPSKQEELRLREQKIAEREAQLRQRIEEEEEKRRMEQMELMGRMEETAYIDDVGDEYDEEIIEDTITTRRKPHIQAEVAPLNYQTPVPTKVTHSVGVGDSDVNQYFLLDTGSRSVNPADFPPTYWERLSHYFTEEIKRKRPTCRDAASQLTSPKQRTVSQAAYVKGSPLLRNFGVCVKPITLTRGSTTDPVHSPDKRNSACMTDDLDEYFARLLRSICTEYPNADRTFIKSLYRYSRTDTSLFIRRLIERLEELRQVEAASVPPKPEMFSVGLDVRPLMVSKRTASEPPRRNLAINTDLVIRRSQGISHTPTDKTPMTSDFSGSTEYFFKRVETGIQATLSEPREFSPPPQTPRSSTTTETASRRVTTYRIKRIAGHVDKEGKVSSKTFEASGEGKPPPSTLIDSLGAVLKDSNKEAVLTQPSATSDSQKRCLSENVMVETWFDKEVPKHAMGPLTRGSSPKAEISPLLSSERPQPSFPRTVEVGRSPTFTPPDDSDSISTLHHQQFRRTPVARTMSPGLGTTAAYRANSPNIPLRNYTYKVTAEMRKAVEVLSSFYLSSSGGTLTDDMQEHLDIVRKSWFDMVSQTHIDLEQMEDLFAFLYNSAPQLLYLFVRMPTTRGSTCLHYAVGHGAWRAVSLILNTGYADANKKNAFGFSPIMIAAISDSIDESAVPVLERLLAVGDVNARAGTAPGQTPLMLAARKANTAVVELLLRHGADVNAQDDIGNTALMCAIDCGNLDMVKLLIARPELNVDLKDQEGSTALSIAEAGGNEEIIRLMQERSAIYKSDLIYHITNTSRQLFEPRTFHLIPGDSDGTATVPATASMSGATITSSTAASVATTHYILQED</sequence>
<feature type="region of interest" description="Disordered" evidence="3">
    <location>
        <begin position="422"/>
        <end position="449"/>
    </location>
</feature>